<reference evidence="6" key="1">
    <citation type="submission" date="2015-07" db="EMBL/GenBank/DDBJ databases">
        <title>Whole genome sequence of an Ensifer adhaerens strain isolated from a cave pool in the Wind Cave National Park.</title>
        <authorList>
            <person name="Eng W.W.H."/>
            <person name="Gan H.M."/>
            <person name="Barton H.A."/>
            <person name="Savka M.A."/>
        </authorList>
    </citation>
    <scope>NUCLEOTIDE SEQUENCE [LARGE SCALE GENOMIC DNA]</scope>
    <source>
        <strain evidence="6">SD006</strain>
    </source>
</reference>
<dbReference type="PANTHER" id="PTHR33154">
    <property type="entry name" value="TRANSCRIPTIONAL REGULATOR, ARSR FAMILY"/>
    <property type="match status" value="1"/>
</dbReference>
<dbReference type="AlphaFoldDB" id="A0A0L8C7J4"/>
<evidence type="ECO:0000313" key="6">
    <source>
        <dbReference type="Proteomes" id="UP000037425"/>
    </source>
</evidence>
<dbReference type="Gene3D" id="1.10.10.10">
    <property type="entry name" value="Winged helix-like DNA-binding domain superfamily/Winged helix DNA-binding domain"/>
    <property type="match status" value="1"/>
</dbReference>
<proteinExistence type="predicted"/>
<dbReference type="InterPro" id="IPR036390">
    <property type="entry name" value="WH_DNA-bd_sf"/>
</dbReference>
<dbReference type="Pfam" id="PF12840">
    <property type="entry name" value="HTH_20"/>
    <property type="match status" value="1"/>
</dbReference>
<keyword evidence="3" id="KW-0804">Transcription</keyword>
<gene>
    <name evidence="5" type="ORF">AC244_00910</name>
</gene>
<dbReference type="OrthoDB" id="8420090at2"/>
<dbReference type="PATRIC" id="fig|106592.7.peg.198"/>
<evidence type="ECO:0000313" key="5">
    <source>
        <dbReference type="EMBL" id="KOF22836.1"/>
    </source>
</evidence>
<sequence length="112" mass="12033">MKTMPNSAALDDILLALANPVRRRIFEILLGGETRVVEVAAAVAVTPDALEQHLRILEEACLVSRLPARDGEAVCGNPAPLDVAAAWIDMNRALWSMHSQVSNSSEADRTSA</sequence>
<dbReference type="SUPFAM" id="SSF46785">
    <property type="entry name" value="Winged helix' DNA-binding domain"/>
    <property type="match status" value="1"/>
</dbReference>
<evidence type="ECO:0000256" key="3">
    <source>
        <dbReference type="ARBA" id="ARBA00023163"/>
    </source>
</evidence>
<keyword evidence="2" id="KW-0238">DNA-binding</keyword>
<dbReference type="GO" id="GO:0003677">
    <property type="term" value="F:DNA binding"/>
    <property type="evidence" value="ECO:0007669"/>
    <property type="project" value="UniProtKB-KW"/>
</dbReference>
<dbReference type="InterPro" id="IPR051081">
    <property type="entry name" value="HTH_MetalResp_TranReg"/>
</dbReference>
<dbReference type="GO" id="GO:0003700">
    <property type="term" value="F:DNA-binding transcription factor activity"/>
    <property type="evidence" value="ECO:0007669"/>
    <property type="project" value="InterPro"/>
</dbReference>
<dbReference type="InterPro" id="IPR001845">
    <property type="entry name" value="HTH_ArsR_DNA-bd_dom"/>
</dbReference>
<dbReference type="Proteomes" id="UP000037425">
    <property type="component" value="Unassembled WGS sequence"/>
</dbReference>
<evidence type="ECO:0000256" key="1">
    <source>
        <dbReference type="ARBA" id="ARBA00023015"/>
    </source>
</evidence>
<keyword evidence="1" id="KW-0805">Transcription regulation</keyword>
<dbReference type="InterPro" id="IPR036388">
    <property type="entry name" value="WH-like_DNA-bd_sf"/>
</dbReference>
<comment type="caution">
    <text evidence="5">The sequence shown here is derived from an EMBL/GenBank/DDBJ whole genome shotgun (WGS) entry which is preliminary data.</text>
</comment>
<protein>
    <recommendedName>
        <fullName evidence="4">HTH arsR-type domain-containing protein</fullName>
    </recommendedName>
</protein>
<feature type="domain" description="HTH arsR-type" evidence="4">
    <location>
        <begin position="12"/>
        <end position="92"/>
    </location>
</feature>
<evidence type="ECO:0000256" key="2">
    <source>
        <dbReference type="ARBA" id="ARBA00023125"/>
    </source>
</evidence>
<evidence type="ECO:0000259" key="4">
    <source>
        <dbReference type="SMART" id="SM00418"/>
    </source>
</evidence>
<accession>A0A0L8C7J4</accession>
<dbReference type="SMART" id="SM00418">
    <property type="entry name" value="HTH_ARSR"/>
    <property type="match status" value="1"/>
</dbReference>
<dbReference type="EMBL" id="LGAP01000001">
    <property type="protein sequence ID" value="KOF22836.1"/>
    <property type="molecule type" value="Genomic_DNA"/>
</dbReference>
<organism evidence="5 6">
    <name type="scientific">Ensifer adhaerens</name>
    <name type="common">Sinorhizobium morelense</name>
    <dbReference type="NCBI Taxonomy" id="106592"/>
    <lineage>
        <taxon>Bacteria</taxon>
        <taxon>Pseudomonadati</taxon>
        <taxon>Pseudomonadota</taxon>
        <taxon>Alphaproteobacteria</taxon>
        <taxon>Hyphomicrobiales</taxon>
        <taxon>Rhizobiaceae</taxon>
        <taxon>Sinorhizobium/Ensifer group</taxon>
        <taxon>Ensifer</taxon>
    </lineage>
</organism>
<dbReference type="PANTHER" id="PTHR33154:SF33">
    <property type="entry name" value="TRANSCRIPTIONAL REPRESSOR SDPR"/>
    <property type="match status" value="1"/>
</dbReference>
<name>A0A0L8C7J4_ENSAD</name>